<sequence length="141" mass="14352">MDADVTSVAAAVVPYVSAAMGVYGAAVVARVQEAAADATVGVGGRLLRRLLGRAESAPAMEAAAAELAQDPGDQDRVAGLRLQIRKALEADPQLMADLVEILSEAGATVTAAGERSVAVRDNRGIVQTGDGSTAWQGPGRR</sequence>
<proteinExistence type="predicted"/>
<dbReference type="RefSeq" id="WP_176731801.1">
    <property type="nucleotide sequence ID" value="NZ_FMHV01000002.1"/>
</dbReference>
<evidence type="ECO:0000313" key="2">
    <source>
        <dbReference type="Proteomes" id="UP000199413"/>
    </source>
</evidence>
<dbReference type="Proteomes" id="UP000199413">
    <property type="component" value="Unassembled WGS sequence"/>
</dbReference>
<dbReference type="EMBL" id="FMHV01000002">
    <property type="protein sequence ID" value="SCL31063.1"/>
    <property type="molecule type" value="Genomic_DNA"/>
</dbReference>
<gene>
    <name evidence="1" type="ORF">GA0070624_4196</name>
</gene>
<accession>A0A1C6SP11</accession>
<reference evidence="2" key="1">
    <citation type="submission" date="2016-06" db="EMBL/GenBank/DDBJ databases">
        <authorList>
            <person name="Varghese N."/>
            <person name="Submissions Spin"/>
        </authorList>
    </citation>
    <scope>NUCLEOTIDE SEQUENCE [LARGE SCALE GENOMIC DNA]</scope>
    <source>
        <strain evidence="2">DSM 45431</strain>
    </source>
</reference>
<organism evidence="1 2">
    <name type="scientific">Micromonospora rhizosphaerae</name>
    <dbReference type="NCBI Taxonomy" id="568872"/>
    <lineage>
        <taxon>Bacteria</taxon>
        <taxon>Bacillati</taxon>
        <taxon>Actinomycetota</taxon>
        <taxon>Actinomycetes</taxon>
        <taxon>Micromonosporales</taxon>
        <taxon>Micromonosporaceae</taxon>
        <taxon>Micromonospora</taxon>
    </lineage>
</organism>
<dbReference type="AlphaFoldDB" id="A0A1C6SP11"/>
<protein>
    <submittedName>
        <fullName evidence="1">Uncharacterized protein</fullName>
    </submittedName>
</protein>
<name>A0A1C6SP11_9ACTN</name>
<keyword evidence="2" id="KW-1185">Reference proteome</keyword>
<evidence type="ECO:0000313" key="1">
    <source>
        <dbReference type="EMBL" id="SCL31063.1"/>
    </source>
</evidence>